<sequence length="262" mass="28991">MLHANGQNGTPHLLIVDDSLDELRLLKTLLDAHRFRLSIAFDGQQGYQRAQTLRPDLILMDVRMPKADGFAACRLLKADPKTRDIPVVFLSAANAPEERLTGLSIGGVDYVTKPFLAEEVLARVRIHLQLAVRHSGGDTAEAPDDALDPDEVLLQAGIALIRGRLSETLTVEEIATQLGSYEKKLSAVFRERTGLTVFAYLREERLRTARQWLAESNASIQDVADQLAFQNAGNFATAFRERFGLTPTAYRKSVRAGRPVEA</sequence>
<dbReference type="InterPro" id="IPR020449">
    <property type="entry name" value="Tscrpt_reg_AraC-type_HTH"/>
</dbReference>
<dbReference type="PROSITE" id="PS00041">
    <property type="entry name" value="HTH_ARAC_FAMILY_1"/>
    <property type="match status" value="1"/>
</dbReference>
<evidence type="ECO:0000313" key="10">
    <source>
        <dbReference type="Proteomes" id="UP000290682"/>
    </source>
</evidence>
<reference evidence="9 10" key="1">
    <citation type="submission" date="2018-10" db="EMBL/GenBank/DDBJ databases">
        <title>Draft genome of Fastidiocella sp. strain 375T, a bacterium isolated from a karstic cave dripping water.</title>
        <authorList>
            <person name="Coelho C."/>
            <person name="Verissimo A."/>
            <person name="Tiago I."/>
        </authorList>
    </citation>
    <scope>NUCLEOTIDE SEQUENCE [LARGE SCALE GENOMIC DNA]</scope>
    <source>
        <strain evidence="9 10">CAVE-375</strain>
    </source>
</reference>
<dbReference type="Pfam" id="PF12833">
    <property type="entry name" value="HTH_18"/>
    <property type="match status" value="1"/>
</dbReference>
<keyword evidence="10" id="KW-1185">Reference proteome</keyword>
<protein>
    <submittedName>
        <fullName evidence="9">DNA-binding response regulator</fullName>
    </submittedName>
</protein>
<dbReference type="InterPro" id="IPR001789">
    <property type="entry name" value="Sig_transdc_resp-reg_receiver"/>
</dbReference>
<accession>A0ABY0FDX2</accession>
<keyword evidence="5" id="KW-0804">Transcription</keyword>
<dbReference type="Gene3D" id="1.10.10.60">
    <property type="entry name" value="Homeodomain-like"/>
    <property type="match status" value="1"/>
</dbReference>
<evidence type="ECO:0000259" key="7">
    <source>
        <dbReference type="PROSITE" id="PS01124"/>
    </source>
</evidence>
<evidence type="ECO:0000259" key="8">
    <source>
        <dbReference type="PROSITE" id="PS50110"/>
    </source>
</evidence>
<organism evidence="9 10">
    <name type="scientific">Crenobacter cavernae</name>
    <dbReference type="NCBI Taxonomy" id="2290923"/>
    <lineage>
        <taxon>Bacteria</taxon>
        <taxon>Pseudomonadati</taxon>
        <taxon>Pseudomonadota</taxon>
        <taxon>Betaproteobacteria</taxon>
        <taxon>Neisseriales</taxon>
        <taxon>Neisseriaceae</taxon>
        <taxon>Crenobacter</taxon>
    </lineage>
</organism>
<dbReference type="InterPro" id="IPR011006">
    <property type="entry name" value="CheY-like_superfamily"/>
</dbReference>
<dbReference type="SMART" id="SM00448">
    <property type="entry name" value="REC"/>
    <property type="match status" value="1"/>
</dbReference>
<evidence type="ECO:0000256" key="2">
    <source>
        <dbReference type="ARBA" id="ARBA00023012"/>
    </source>
</evidence>
<dbReference type="PANTHER" id="PTHR48111">
    <property type="entry name" value="REGULATOR OF RPOS"/>
    <property type="match status" value="1"/>
</dbReference>
<keyword evidence="4 9" id="KW-0238">DNA-binding</keyword>
<dbReference type="Pfam" id="PF00072">
    <property type="entry name" value="Response_reg"/>
    <property type="match status" value="1"/>
</dbReference>
<name>A0ABY0FDX2_9NEIS</name>
<feature type="modified residue" description="4-aspartylphosphate" evidence="6">
    <location>
        <position position="61"/>
    </location>
</feature>
<dbReference type="GO" id="GO:0003677">
    <property type="term" value="F:DNA binding"/>
    <property type="evidence" value="ECO:0007669"/>
    <property type="project" value="UniProtKB-KW"/>
</dbReference>
<evidence type="ECO:0000256" key="6">
    <source>
        <dbReference type="PROSITE-ProRule" id="PRU00169"/>
    </source>
</evidence>
<feature type="domain" description="Response regulatory" evidence="8">
    <location>
        <begin position="12"/>
        <end position="128"/>
    </location>
</feature>
<proteinExistence type="predicted"/>
<keyword evidence="1 6" id="KW-0597">Phosphoprotein</keyword>
<gene>
    <name evidence="9" type="ORF">EBB06_04865</name>
</gene>
<dbReference type="Proteomes" id="UP000290682">
    <property type="component" value="Unassembled WGS sequence"/>
</dbReference>
<dbReference type="PROSITE" id="PS50110">
    <property type="entry name" value="RESPONSE_REGULATORY"/>
    <property type="match status" value="1"/>
</dbReference>
<keyword evidence="3" id="KW-0805">Transcription regulation</keyword>
<dbReference type="SUPFAM" id="SSF52172">
    <property type="entry name" value="CheY-like"/>
    <property type="match status" value="1"/>
</dbReference>
<dbReference type="EMBL" id="REGR01000003">
    <property type="protein sequence ID" value="RXZ44440.1"/>
    <property type="molecule type" value="Genomic_DNA"/>
</dbReference>
<comment type="caution">
    <text evidence="9">The sequence shown here is derived from an EMBL/GenBank/DDBJ whole genome shotgun (WGS) entry which is preliminary data.</text>
</comment>
<evidence type="ECO:0000313" key="9">
    <source>
        <dbReference type="EMBL" id="RXZ44440.1"/>
    </source>
</evidence>
<evidence type="ECO:0000256" key="3">
    <source>
        <dbReference type="ARBA" id="ARBA00023015"/>
    </source>
</evidence>
<dbReference type="SUPFAM" id="SSF46689">
    <property type="entry name" value="Homeodomain-like"/>
    <property type="match status" value="2"/>
</dbReference>
<dbReference type="PROSITE" id="PS01124">
    <property type="entry name" value="HTH_ARAC_FAMILY_2"/>
    <property type="match status" value="1"/>
</dbReference>
<dbReference type="InterPro" id="IPR009057">
    <property type="entry name" value="Homeodomain-like_sf"/>
</dbReference>
<dbReference type="CDD" id="cd19920">
    <property type="entry name" value="REC_PA4781-like"/>
    <property type="match status" value="1"/>
</dbReference>
<dbReference type="Gene3D" id="3.40.50.2300">
    <property type="match status" value="1"/>
</dbReference>
<dbReference type="InterPro" id="IPR039420">
    <property type="entry name" value="WalR-like"/>
</dbReference>
<evidence type="ECO:0000256" key="4">
    <source>
        <dbReference type="ARBA" id="ARBA00023125"/>
    </source>
</evidence>
<dbReference type="PRINTS" id="PR00032">
    <property type="entry name" value="HTHARAC"/>
</dbReference>
<keyword evidence="2" id="KW-0902">Two-component regulatory system</keyword>
<dbReference type="RefSeq" id="WP_129211995.1">
    <property type="nucleotide sequence ID" value="NZ_REGR01000003.1"/>
</dbReference>
<feature type="domain" description="HTH araC/xylS-type" evidence="7">
    <location>
        <begin position="155"/>
        <end position="253"/>
    </location>
</feature>
<dbReference type="InterPro" id="IPR018060">
    <property type="entry name" value="HTH_AraC"/>
</dbReference>
<dbReference type="PANTHER" id="PTHR48111:SF1">
    <property type="entry name" value="TWO-COMPONENT RESPONSE REGULATOR ORR33"/>
    <property type="match status" value="1"/>
</dbReference>
<dbReference type="SMART" id="SM00342">
    <property type="entry name" value="HTH_ARAC"/>
    <property type="match status" value="1"/>
</dbReference>
<dbReference type="InterPro" id="IPR018062">
    <property type="entry name" value="HTH_AraC-typ_CS"/>
</dbReference>
<evidence type="ECO:0000256" key="1">
    <source>
        <dbReference type="ARBA" id="ARBA00022553"/>
    </source>
</evidence>
<evidence type="ECO:0000256" key="5">
    <source>
        <dbReference type="ARBA" id="ARBA00023163"/>
    </source>
</evidence>